<sequence length="284" mass="31407">MSQHLKVSRLIAESLTSMTTLTAIIQLGNLSSRASTGSQPGVTPTGAEEAARNLPQYRHGRSNEEDSRLDGWVVMHLHVNLSNHPQLFTQINGRMYIGFDSIQVFHAQGWSQLTILSSSGIPLGPTPTNIASFRADGNDQTFNARQAFYCETDANSVNGVIYLGRPITDTSDPFWQAFDIWAQRLHRLGYTGTLDILPFRSQPSLLQNGELDPQNPGSWQPPLSGSAPGGTSPEFNNYNPYSVSFTLSDLERTTSIRHFHRANLVSDQAHGWNRGADNEVWIIV</sequence>
<dbReference type="Proteomes" id="UP000800200">
    <property type="component" value="Unassembled WGS sequence"/>
</dbReference>
<evidence type="ECO:0000313" key="2">
    <source>
        <dbReference type="EMBL" id="KAF2182130.1"/>
    </source>
</evidence>
<evidence type="ECO:0000256" key="1">
    <source>
        <dbReference type="SAM" id="MobiDB-lite"/>
    </source>
</evidence>
<reference evidence="2" key="1">
    <citation type="journal article" date="2020" name="Stud. Mycol.">
        <title>101 Dothideomycetes genomes: a test case for predicting lifestyles and emergence of pathogens.</title>
        <authorList>
            <person name="Haridas S."/>
            <person name="Albert R."/>
            <person name="Binder M."/>
            <person name="Bloem J."/>
            <person name="Labutti K."/>
            <person name="Salamov A."/>
            <person name="Andreopoulos B."/>
            <person name="Baker S."/>
            <person name="Barry K."/>
            <person name="Bills G."/>
            <person name="Bluhm B."/>
            <person name="Cannon C."/>
            <person name="Castanera R."/>
            <person name="Culley D."/>
            <person name="Daum C."/>
            <person name="Ezra D."/>
            <person name="Gonzalez J."/>
            <person name="Henrissat B."/>
            <person name="Kuo A."/>
            <person name="Liang C."/>
            <person name="Lipzen A."/>
            <person name="Lutzoni F."/>
            <person name="Magnuson J."/>
            <person name="Mondo S."/>
            <person name="Nolan M."/>
            <person name="Ohm R."/>
            <person name="Pangilinan J."/>
            <person name="Park H.-J."/>
            <person name="Ramirez L."/>
            <person name="Alfaro M."/>
            <person name="Sun H."/>
            <person name="Tritt A."/>
            <person name="Yoshinaga Y."/>
            <person name="Zwiers L.-H."/>
            <person name="Turgeon B."/>
            <person name="Goodwin S."/>
            <person name="Spatafora J."/>
            <person name="Crous P."/>
            <person name="Grigoriev I."/>
        </authorList>
    </citation>
    <scope>NUCLEOTIDE SEQUENCE</scope>
    <source>
        <strain evidence="2">CBS 207.26</strain>
    </source>
</reference>
<protein>
    <submittedName>
        <fullName evidence="2">Uncharacterized protein</fullName>
    </submittedName>
</protein>
<proteinExistence type="predicted"/>
<feature type="region of interest" description="Disordered" evidence="1">
    <location>
        <begin position="205"/>
        <end position="232"/>
    </location>
</feature>
<feature type="compositionally biased region" description="Polar residues" evidence="1">
    <location>
        <begin position="33"/>
        <end position="42"/>
    </location>
</feature>
<keyword evidence="3" id="KW-1185">Reference proteome</keyword>
<dbReference type="AlphaFoldDB" id="A0A6A6DVW9"/>
<evidence type="ECO:0000313" key="3">
    <source>
        <dbReference type="Proteomes" id="UP000800200"/>
    </source>
</evidence>
<feature type="region of interest" description="Disordered" evidence="1">
    <location>
        <begin position="33"/>
        <end position="63"/>
    </location>
</feature>
<accession>A0A6A6DVW9</accession>
<name>A0A6A6DVW9_9PEZI</name>
<organism evidence="2 3">
    <name type="scientific">Zopfia rhizophila CBS 207.26</name>
    <dbReference type="NCBI Taxonomy" id="1314779"/>
    <lineage>
        <taxon>Eukaryota</taxon>
        <taxon>Fungi</taxon>
        <taxon>Dikarya</taxon>
        <taxon>Ascomycota</taxon>
        <taxon>Pezizomycotina</taxon>
        <taxon>Dothideomycetes</taxon>
        <taxon>Dothideomycetes incertae sedis</taxon>
        <taxon>Zopfiaceae</taxon>
        <taxon>Zopfia</taxon>
    </lineage>
</organism>
<dbReference type="EMBL" id="ML994649">
    <property type="protein sequence ID" value="KAF2182130.1"/>
    <property type="molecule type" value="Genomic_DNA"/>
</dbReference>
<gene>
    <name evidence="2" type="ORF">K469DRAFT_691369</name>
</gene>